<organism evidence="7 8">
    <name type="scientific">Cyberlindnera jadinii (strain ATCC 18201 / CBS 1600 / BCRC 20928 / JCM 3617 / NBRC 0987 / NRRL Y-1542)</name>
    <name type="common">Torula yeast</name>
    <name type="synonym">Candida utilis</name>
    <dbReference type="NCBI Taxonomy" id="983966"/>
    <lineage>
        <taxon>Eukaryota</taxon>
        <taxon>Fungi</taxon>
        <taxon>Dikarya</taxon>
        <taxon>Ascomycota</taxon>
        <taxon>Saccharomycotina</taxon>
        <taxon>Saccharomycetes</taxon>
        <taxon>Phaffomycetales</taxon>
        <taxon>Phaffomycetaceae</taxon>
        <taxon>Cyberlindnera</taxon>
    </lineage>
</organism>
<keyword evidence="4" id="KW-0346">Stress response</keyword>
<dbReference type="SUPFAM" id="SSF100920">
    <property type="entry name" value="Heat shock protein 70kD (HSP70), peptide-binding domain"/>
    <property type="match status" value="1"/>
</dbReference>
<feature type="transmembrane region" description="Helical" evidence="6">
    <location>
        <begin position="75"/>
        <end position="98"/>
    </location>
</feature>
<dbReference type="InterPro" id="IPR043129">
    <property type="entry name" value="ATPase_NBD"/>
</dbReference>
<dbReference type="FunFam" id="1.20.1270.10:FF:000016">
    <property type="entry name" value="Heat shock protein 70"/>
    <property type="match status" value="1"/>
</dbReference>
<dbReference type="PROSITE" id="PS00329">
    <property type="entry name" value="HSP70_2"/>
    <property type="match status" value="1"/>
</dbReference>
<dbReference type="EMBL" id="KV453941">
    <property type="protein sequence ID" value="ODV71373.1"/>
    <property type="molecule type" value="Genomic_DNA"/>
</dbReference>
<feature type="compositionally biased region" description="Gly residues" evidence="5">
    <location>
        <begin position="892"/>
        <end position="903"/>
    </location>
</feature>
<proteinExistence type="inferred from homology"/>
<accession>A0A1E4RVS1</accession>
<keyword evidence="6" id="KW-1133">Transmembrane helix</keyword>
<comment type="similarity">
    <text evidence="1">Belongs to the heat shock protein 70 family.</text>
</comment>
<evidence type="ECO:0000256" key="5">
    <source>
        <dbReference type="SAM" id="MobiDB-lite"/>
    </source>
</evidence>
<protein>
    <submittedName>
        <fullName evidence="7">HSP70-domain-containing protein</fullName>
    </submittedName>
</protein>
<feature type="region of interest" description="Disordered" evidence="5">
    <location>
        <begin position="1"/>
        <end position="27"/>
    </location>
</feature>
<feature type="compositionally biased region" description="Low complexity" evidence="5">
    <location>
        <begin position="904"/>
        <end position="914"/>
    </location>
</feature>
<feature type="transmembrane region" description="Helical" evidence="6">
    <location>
        <begin position="188"/>
        <end position="215"/>
    </location>
</feature>
<name>A0A1E4RVS1_CYBJN</name>
<dbReference type="RefSeq" id="XP_020068412.1">
    <property type="nucleotide sequence ID" value="XM_020216658.1"/>
</dbReference>
<evidence type="ECO:0000256" key="3">
    <source>
        <dbReference type="ARBA" id="ARBA00022840"/>
    </source>
</evidence>
<dbReference type="GO" id="GO:0005524">
    <property type="term" value="F:ATP binding"/>
    <property type="evidence" value="ECO:0007669"/>
    <property type="project" value="UniProtKB-KW"/>
</dbReference>
<dbReference type="CDD" id="cd10233">
    <property type="entry name" value="ASKHA_NBD_HSP70_HSPA1"/>
    <property type="match status" value="1"/>
</dbReference>
<keyword evidence="3" id="KW-0067">ATP-binding</keyword>
<dbReference type="InterPro" id="IPR029048">
    <property type="entry name" value="HSP70_C_sf"/>
</dbReference>
<dbReference type="InterPro" id="IPR018181">
    <property type="entry name" value="Heat_shock_70_CS"/>
</dbReference>
<dbReference type="Gene3D" id="1.20.1270.10">
    <property type="match status" value="1"/>
</dbReference>
<dbReference type="InterPro" id="IPR029047">
    <property type="entry name" value="HSP70_peptide-bd_sf"/>
</dbReference>
<dbReference type="Gene3D" id="3.30.420.40">
    <property type="match status" value="2"/>
</dbReference>
<dbReference type="FunFam" id="3.30.420.40:FF:000172">
    <property type="entry name" value="Heat shock 70 kDa protein"/>
    <property type="match status" value="2"/>
</dbReference>
<feature type="region of interest" description="Disordered" evidence="5">
    <location>
        <begin position="888"/>
        <end position="920"/>
    </location>
</feature>
<dbReference type="OrthoDB" id="10350761at2759"/>
<dbReference type="PRINTS" id="PR00301">
    <property type="entry name" value="HEATSHOCK70"/>
</dbReference>
<evidence type="ECO:0000313" key="7">
    <source>
        <dbReference type="EMBL" id="ODV71373.1"/>
    </source>
</evidence>
<dbReference type="PANTHER" id="PTHR19375">
    <property type="entry name" value="HEAT SHOCK PROTEIN 70KDA"/>
    <property type="match status" value="1"/>
</dbReference>
<dbReference type="Pfam" id="PF03661">
    <property type="entry name" value="TMEM33_Pom33"/>
    <property type="match status" value="1"/>
</dbReference>
<keyword evidence="6" id="KW-0472">Membrane</keyword>
<evidence type="ECO:0000256" key="4">
    <source>
        <dbReference type="ARBA" id="ARBA00023016"/>
    </source>
</evidence>
<dbReference type="Gene3D" id="3.30.30.30">
    <property type="match status" value="1"/>
</dbReference>
<keyword evidence="8" id="KW-1185">Reference proteome</keyword>
<sequence length="920" mass="101515">MSNETAQPPVQSDGEKTTPSASASPVKPTTLVERLQTLVLDSPIRSAWFLSNLVVVTNSLLYLIFLRYFGFFKSVWYRSAFIGAIGTFGIVVYQSFFANKKSTSLSVRQLLSDDNVHYLYDALIWLFLPTHFLALIPFLSFSFFHVLNFTSSDLLPALKLAPGLATKIQNFSQQYHEFSRREAAAAELLLLIQLVFQALFFRKWSWITLIAYAIFIKVKSEGSVFTRHVLKTWEVRIDGLVSNQQVPPAVKQQWNNFKRLFKTLDNYSLIHKVEGTTETEKKSDIDLGTTYSCVAHFANDRVEIIANDQGNRTTPSFVAFTDTERLIGDAAKNQAAMNPANTVFDAKRLIGRKFDDAEVQTDIKHFPFKVINDGGKPKIQVEFKGETKVFTPEEISSMVLLKMKETAEGFLGTEVKDAVVTVPAYFNDSQRQATKDAGLISGLNILRIINEPTAAAIAYGLDKKTEGEKNVLIFDLGGGTFDVSLLAIEDGIFEVKATAGDTHLGGEDFDNKLVDHLVAEFKRKNKKDLTTNQRSLRRLRTAAERAKRTLSSSAQASIEIDSLYEGIDFYTSITRARFEELCASMFRSTLEPVEKVLRDAGLDKSQVHEIVLVGGSTRIPKVQKLVSEFFNGKEPNRSINPDEAVAYGAAVQAAILTGDQSSKTQDLLLLDVAPLSLGIETAGGVMTKLIPRNSTIPTKKSETFSTYADNQPGVLIQVFEGERARTKDNNLLGKFELSGIPPAPRGVPQIEVTFDVDANGILNVSAVEKGTGKSNKITITNDKGRLSKEDIERMVSEAEKYKEEDEKEAARIAAKNGLESYSYSLKNTTSEEAFTSKVSEDDKAALTKAIDETITWLDENQAASTEEYADKQKELESVANPILTKFYQENGGAPGAAPGGFPGGAAPAPENEGPTVEEVD</sequence>
<dbReference type="STRING" id="983966.A0A1E4RVS1"/>
<evidence type="ECO:0000313" key="8">
    <source>
        <dbReference type="Proteomes" id="UP000094389"/>
    </source>
</evidence>
<feature type="transmembrane region" description="Helical" evidence="6">
    <location>
        <begin position="118"/>
        <end position="144"/>
    </location>
</feature>
<feature type="transmembrane region" description="Helical" evidence="6">
    <location>
        <begin position="47"/>
        <end position="68"/>
    </location>
</feature>
<dbReference type="AlphaFoldDB" id="A0A1E4RVS1"/>
<dbReference type="PROSITE" id="PS01036">
    <property type="entry name" value="HSP70_3"/>
    <property type="match status" value="1"/>
</dbReference>
<gene>
    <name evidence="7" type="ORF">CYBJADRAFT_175112</name>
</gene>
<dbReference type="InterPro" id="IPR005344">
    <property type="entry name" value="TMEM33/Pom33"/>
</dbReference>
<dbReference type="InterPro" id="IPR013126">
    <property type="entry name" value="Hsp_70_fam"/>
</dbReference>
<keyword evidence="2" id="KW-0547">Nucleotide-binding</keyword>
<dbReference type="OMA" id="CNPIMTR"/>
<dbReference type="FunFam" id="2.60.34.10:FF:000002">
    <property type="entry name" value="Heat shock 70 kDa"/>
    <property type="match status" value="1"/>
</dbReference>
<dbReference type="FunFam" id="3.30.420.40:FF:000026">
    <property type="entry name" value="Heat shock protein 70"/>
    <property type="match status" value="1"/>
</dbReference>
<dbReference type="SUPFAM" id="SSF53067">
    <property type="entry name" value="Actin-like ATPase domain"/>
    <property type="match status" value="2"/>
</dbReference>
<dbReference type="Gene3D" id="2.60.34.10">
    <property type="entry name" value="Substrate Binding Domain Of DNAk, Chain A, domain 1"/>
    <property type="match status" value="1"/>
</dbReference>
<dbReference type="Proteomes" id="UP000094389">
    <property type="component" value="Unassembled WGS sequence"/>
</dbReference>
<dbReference type="GeneID" id="30991054"/>
<dbReference type="FunFam" id="3.30.30.30:FF:000001">
    <property type="entry name" value="heat shock 70 kDa protein-like"/>
    <property type="match status" value="1"/>
</dbReference>
<dbReference type="SUPFAM" id="SSF100934">
    <property type="entry name" value="Heat shock protein 70kD (HSP70), C-terminal subdomain"/>
    <property type="match status" value="1"/>
</dbReference>
<dbReference type="Pfam" id="PF00012">
    <property type="entry name" value="HSP70"/>
    <property type="match status" value="1"/>
</dbReference>
<dbReference type="Gene3D" id="3.90.640.10">
    <property type="entry name" value="Actin, Chain A, domain 4"/>
    <property type="match status" value="1"/>
</dbReference>
<dbReference type="GO" id="GO:0016020">
    <property type="term" value="C:membrane"/>
    <property type="evidence" value="ECO:0007669"/>
    <property type="project" value="InterPro"/>
</dbReference>
<keyword evidence="6" id="KW-0812">Transmembrane</keyword>
<dbReference type="FunFam" id="3.90.640.10:FF:000002">
    <property type="entry name" value="Heat shock 70 kDa"/>
    <property type="match status" value="1"/>
</dbReference>
<dbReference type="GO" id="GO:0140662">
    <property type="term" value="F:ATP-dependent protein folding chaperone"/>
    <property type="evidence" value="ECO:0007669"/>
    <property type="project" value="InterPro"/>
</dbReference>
<feature type="compositionally biased region" description="Polar residues" evidence="5">
    <location>
        <begin position="1"/>
        <end position="10"/>
    </location>
</feature>
<reference evidence="7 8" key="1">
    <citation type="journal article" date="2016" name="Proc. Natl. Acad. Sci. U.S.A.">
        <title>Comparative genomics of biotechnologically important yeasts.</title>
        <authorList>
            <person name="Riley R."/>
            <person name="Haridas S."/>
            <person name="Wolfe K.H."/>
            <person name="Lopes M.R."/>
            <person name="Hittinger C.T."/>
            <person name="Goeker M."/>
            <person name="Salamov A.A."/>
            <person name="Wisecaver J.H."/>
            <person name="Long T.M."/>
            <person name="Calvey C.H."/>
            <person name="Aerts A.L."/>
            <person name="Barry K.W."/>
            <person name="Choi C."/>
            <person name="Clum A."/>
            <person name="Coughlan A.Y."/>
            <person name="Deshpande S."/>
            <person name="Douglass A.P."/>
            <person name="Hanson S.J."/>
            <person name="Klenk H.-P."/>
            <person name="LaButti K.M."/>
            <person name="Lapidus A."/>
            <person name="Lindquist E.A."/>
            <person name="Lipzen A.M."/>
            <person name="Meier-Kolthoff J.P."/>
            <person name="Ohm R.A."/>
            <person name="Otillar R.P."/>
            <person name="Pangilinan J.L."/>
            <person name="Peng Y."/>
            <person name="Rokas A."/>
            <person name="Rosa C.A."/>
            <person name="Scheuner C."/>
            <person name="Sibirny A.A."/>
            <person name="Slot J.C."/>
            <person name="Stielow J.B."/>
            <person name="Sun H."/>
            <person name="Kurtzman C.P."/>
            <person name="Blackwell M."/>
            <person name="Grigoriev I.V."/>
            <person name="Jeffries T.W."/>
        </authorList>
    </citation>
    <scope>NUCLEOTIDE SEQUENCE [LARGE SCALE GENOMIC DNA]</scope>
    <source>
        <strain evidence="8">ATCC 18201 / CBS 1600 / BCRC 20928 / JCM 3617 / NBRC 0987 / NRRL Y-1542</strain>
    </source>
</reference>
<dbReference type="PROSITE" id="PS00297">
    <property type="entry name" value="HSP70_1"/>
    <property type="match status" value="1"/>
</dbReference>
<evidence type="ECO:0000256" key="2">
    <source>
        <dbReference type="ARBA" id="ARBA00022741"/>
    </source>
</evidence>
<evidence type="ECO:0000256" key="6">
    <source>
        <dbReference type="SAM" id="Phobius"/>
    </source>
</evidence>
<dbReference type="NCBIfam" id="NF001413">
    <property type="entry name" value="PRK00290.1"/>
    <property type="match status" value="1"/>
</dbReference>
<evidence type="ECO:0000256" key="1">
    <source>
        <dbReference type="ARBA" id="ARBA00007381"/>
    </source>
</evidence>